<comment type="caution">
    <text evidence="1">The sequence shown here is derived from an EMBL/GenBank/DDBJ whole genome shotgun (WGS) entry which is preliminary data.</text>
</comment>
<gene>
    <name evidence="1" type="ORF">PT974_12317</name>
</gene>
<reference evidence="1 2" key="1">
    <citation type="submission" date="2024-01" db="EMBL/GenBank/DDBJ databases">
        <title>Complete genome of Cladobotryum mycophilum ATHUM6906.</title>
        <authorList>
            <person name="Christinaki A.C."/>
            <person name="Myridakis A.I."/>
            <person name="Kouvelis V.N."/>
        </authorList>
    </citation>
    <scope>NUCLEOTIDE SEQUENCE [LARGE SCALE GENOMIC DNA]</scope>
    <source>
        <strain evidence="1 2">ATHUM6906</strain>
    </source>
</reference>
<dbReference type="PANTHER" id="PTHR48219:SF2">
    <property type="entry name" value="VACUOLAR PROTEIN SORTING-ASSOCIATED PROTEIN 62"/>
    <property type="match status" value="1"/>
</dbReference>
<name>A0ABR0S7N2_9HYPO</name>
<dbReference type="EMBL" id="JAVFKD010000016">
    <property type="protein sequence ID" value="KAK5988177.1"/>
    <property type="molecule type" value="Genomic_DNA"/>
</dbReference>
<evidence type="ECO:0000313" key="1">
    <source>
        <dbReference type="EMBL" id="KAK5988177.1"/>
    </source>
</evidence>
<evidence type="ECO:0000313" key="2">
    <source>
        <dbReference type="Proteomes" id="UP001338125"/>
    </source>
</evidence>
<organism evidence="1 2">
    <name type="scientific">Cladobotryum mycophilum</name>
    <dbReference type="NCBI Taxonomy" id="491253"/>
    <lineage>
        <taxon>Eukaryota</taxon>
        <taxon>Fungi</taxon>
        <taxon>Dikarya</taxon>
        <taxon>Ascomycota</taxon>
        <taxon>Pezizomycotina</taxon>
        <taxon>Sordariomycetes</taxon>
        <taxon>Hypocreomycetidae</taxon>
        <taxon>Hypocreales</taxon>
        <taxon>Hypocreaceae</taxon>
        <taxon>Cladobotryum</taxon>
    </lineage>
</organism>
<dbReference type="Proteomes" id="UP001338125">
    <property type="component" value="Unassembled WGS sequence"/>
</dbReference>
<protein>
    <submittedName>
        <fullName evidence="1">Uncharacterized protein</fullName>
    </submittedName>
</protein>
<accession>A0ABR0S7N2</accession>
<dbReference type="PANTHER" id="PTHR48219">
    <property type="entry name" value="VACUOLAR PROTEIN SORTING-ASSOCIATED PROTEIN 62-RELATED"/>
    <property type="match status" value="1"/>
</dbReference>
<proteinExistence type="predicted"/>
<keyword evidence="2" id="KW-1185">Reference proteome</keyword>
<sequence>MPNKYVDYGELRVTLTSDYYFMWSDKNSGASKNMYLRPVGDVCIGHHDEINGKQATLLIEPSPTASKSNPPVKEPIDYKHIWESTGSSSDASCSIYRPVAPEGYVALGDIAAAASQVNPPSLGVLGSQKIPISTGSFIAHGAYSQPSTGLAKSLTLDLENQFQAFSTAPPAFTADSFPNYGEKFNRLEQCRVTLPFISFYEPTDPQCVGNIADPFCTLSRYISWIVEGVWVNNSSGTYERQVEIKFVVSSDQAQEISKAARVSVSAGSGITLVDSDISLNHQFTSPTGSRTAEYQEKTTQDKFEMKPFWGDVLFLKQVEVSATRLDGSDSIAQLEFAAYNDWSREGVALTKGFSYSGKLGDGVEIINE</sequence>
<dbReference type="InterPro" id="IPR009291">
    <property type="entry name" value="Vps62"/>
</dbReference>
<dbReference type="Pfam" id="PF06101">
    <property type="entry name" value="Vps62"/>
    <property type="match status" value="1"/>
</dbReference>